<dbReference type="EMBL" id="CAJVPP010002293">
    <property type="protein sequence ID" value="CAG8595226.1"/>
    <property type="molecule type" value="Genomic_DNA"/>
</dbReference>
<dbReference type="AlphaFoldDB" id="A0A9N9GBH2"/>
<sequence>MKIIMEHAISFEMEKDANNSDNEEWTLEVSSLRIYFVLRK</sequence>
<keyword evidence="2" id="KW-1185">Reference proteome</keyword>
<proteinExistence type="predicted"/>
<dbReference type="Proteomes" id="UP000789375">
    <property type="component" value="Unassembled WGS sequence"/>
</dbReference>
<name>A0A9N9GBH2_FUNMO</name>
<accession>A0A9N9GBH2</accession>
<evidence type="ECO:0000313" key="2">
    <source>
        <dbReference type="Proteomes" id="UP000789375"/>
    </source>
</evidence>
<reference evidence="1" key="1">
    <citation type="submission" date="2021-06" db="EMBL/GenBank/DDBJ databases">
        <authorList>
            <person name="Kallberg Y."/>
            <person name="Tangrot J."/>
            <person name="Rosling A."/>
        </authorList>
    </citation>
    <scope>NUCLEOTIDE SEQUENCE</scope>
    <source>
        <strain evidence="1">87-6 pot B 2015</strain>
    </source>
</reference>
<evidence type="ECO:0000313" key="1">
    <source>
        <dbReference type="EMBL" id="CAG8595226.1"/>
    </source>
</evidence>
<organism evidence="1 2">
    <name type="scientific">Funneliformis mosseae</name>
    <name type="common">Endomycorrhizal fungus</name>
    <name type="synonym">Glomus mosseae</name>
    <dbReference type="NCBI Taxonomy" id="27381"/>
    <lineage>
        <taxon>Eukaryota</taxon>
        <taxon>Fungi</taxon>
        <taxon>Fungi incertae sedis</taxon>
        <taxon>Mucoromycota</taxon>
        <taxon>Glomeromycotina</taxon>
        <taxon>Glomeromycetes</taxon>
        <taxon>Glomerales</taxon>
        <taxon>Glomeraceae</taxon>
        <taxon>Funneliformis</taxon>
    </lineage>
</organism>
<gene>
    <name evidence="1" type="ORF">FMOSSE_LOCUS8655</name>
</gene>
<comment type="caution">
    <text evidence="1">The sequence shown here is derived from an EMBL/GenBank/DDBJ whole genome shotgun (WGS) entry which is preliminary data.</text>
</comment>
<protein>
    <submittedName>
        <fullName evidence="1">5672_t:CDS:1</fullName>
    </submittedName>
</protein>